<name>A0AAQ3W900_9ENTE</name>
<accession>A0AAQ3W900</accession>
<dbReference type="InterPro" id="IPR000182">
    <property type="entry name" value="GNAT_dom"/>
</dbReference>
<dbReference type="Proteomes" id="UP000194948">
    <property type="component" value="Chromosome"/>
</dbReference>
<protein>
    <recommendedName>
        <fullName evidence="3">N-acetyltransferase domain-containing protein</fullName>
    </recommendedName>
</protein>
<dbReference type="AlphaFoldDB" id="A0AAQ3W900"/>
<organism evidence="4 5">
    <name type="scientific">Candidatus Enterococcus palustris</name>
    <dbReference type="NCBI Taxonomy" id="1834189"/>
    <lineage>
        <taxon>Bacteria</taxon>
        <taxon>Bacillati</taxon>
        <taxon>Bacillota</taxon>
        <taxon>Bacilli</taxon>
        <taxon>Lactobacillales</taxon>
        <taxon>Enterococcaceae</taxon>
        <taxon>Enterococcus</taxon>
    </lineage>
</organism>
<keyword evidence="5" id="KW-1185">Reference proteome</keyword>
<dbReference type="PANTHER" id="PTHR43420">
    <property type="entry name" value="ACETYLTRANSFERASE"/>
    <property type="match status" value="1"/>
</dbReference>
<dbReference type="PROSITE" id="PS51186">
    <property type="entry name" value="GNAT"/>
    <property type="match status" value="1"/>
</dbReference>
<keyword evidence="1" id="KW-0808">Transferase</keyword>
<evidence type="ECO:0000313" key="4">
    <source>
        <dbReference type="EMBL" id="WYJ99655.1"/>
    </source>
</evidence>
<dbReference type="RefSeq" id="WP_086313187.1">
    <property type="nucleotide sequence ID" value="NZ_CP147244.1"/>
</dbReference>
<sequence>MILKQTIQKHLEPQEIKDVQVLKETNKKIYSIEYKLDLSFFKKTNEKVDHLLCWEEDVLVGYAALSNFDPEELEVTIIAQPNKKIIDKIQEAIVSFSRQRMIKEILWIIDRKDHFLNSYVKEVSGYKYSFSEYAMILATDQFVLTPSDYAIEPARIEEAKAIAALEYGKSTDEIVPIDQEDLKKTLVLRENGQVIASIRLENEDNSYGIYGFVVRPDYRGQGIGRKIICQLVQQLIDKQATKIYLEVDSTNEAARHLYHSIGFEEQTLFDYYIYTLNR</sequence>
<dbReference type="CDD" id="cd04301">
    <property type="entry name" value="NAT_SF"/>
    <property type="match status" value="1"/>
</dbReference>
<gene>
    <name evidence="4" type="ORF">A5821_000732</name>
</gene>
<evidence type="ECO:0000256" key="2">
    <source>
        <dbReference type="ARBA" id="ARBA00023315"/>
    </source>
</evidence>
<dbReference type="Pfam" id="PF00583">
    <property type="entry name" value="Acetyltransf_1"/>
    <property type="match status" value="1"/>
</dbReference>
<dbReference type="InterPro" id="IPR050680">
    <property type="entry name" value="YpeA/RimI_acetyltransf"/>
</dbReference>
<keyword evidence="2" id="KW-0012">Acyltransferase</keyword>
<dbReference type="EMBL" id="CP147244">
    <property type="protein sequence ID" value="WYJ99655.1"/>
    <property type="molecule type" value="Genomic_DNA"/>
</dbReference>
<dbReference type="Gene3D" id="3.40.630.30">
    <property type="match status" value="1"/>
</dbReference>
<reference evidence="5" key="1">
    <citation type="submission" date="2017-05" db="EMBL/GenBank/DDBJ databases">
        <title>The Genome Sequence of EEnterococcus faecalis 9F2_4866.</title>
        <authorList>
            <consortium name="The Broad Institute Genomics Platform"/>
            <consortium name="The Broad Institute Genomic Center for Infectious Diseases"/>
            <person name="Earl A."/>
            <person name="Manson A."/>
            <person name="Schwartman J."/>
            <person name="Gilmore M."/>
            <person name="Abouelleil A."/>
            <person name="Cao P."/>
            <person name="Chapman S."/>
            <person name="Cusick C."/>
            <person name="Shea T."/>
            <person name="Young S."/>
            <person name="Neafsey D."/>
            <person name="Nusbaum C."/>
            <person name="Birren B."/>
        </authorList>
    </citation>
    <scope>NUCLEOTIDE SEQUENCE [LARGE SCALE GENOMIC DNA]</scope>
    <source>
        <strain evidence="5">7F3_DIV0205</strain>
    </source>
</reference>
<dbReference type="SUPFAM" id="SSF55729">
    <property type="entry name" value="Acyl-CoA N-acyltransferases (Nat)"/>
    <property type="match status" value="1"/>
</dbReference>
<feature type="domain" description="N-acetyltransferase" evidence="3">
    <location>
        <begin position="149"/>
        <end position="278"/>
    </location>
</feature>
<evidence type="ECO:0000313" key="5">
    <source>
        <dbReference type="Proteomes" id="UP000194948"/>
    </source>
</evidence>
<dbReference type="InterPro" id="IPR016181">
    <property type="entry name" value="Acyl_CoA_acyltransferase"/>
</dbReference>
<evidence type="ECO:0000256" key="1">
    <source>
        <dbReference type="ARBA" id="ARBA00022679"/>
    </source>
</evidence>
<dbReference type="PANTHER" id="PTHR43420:SF12">
    <property type="entry name" value="N-ACETYLTRANSFERASE DOMAIN-CONTAINING PROTEIN"/>
    <property type="match status" value="1"/>
</dbReference>
<reference evidence="4 5" key="2">
    <citation type="submission" date="2024-03" db="EMBL/GenBank/DDBJ databases">
        <title>The Genome Sequence of Enterococcus sp. DIV0205d.</title>
        <authorList>
            <consortium name="The Broad Institute Genomics Platform"/>
            <consortium name="The Broad Institute Microbial Omics Core"/>
            <consortium name="The Broad Institute Genomic Center for Infectious Diseases"/>
            <person name="Earl A."/>
            <person name="Manson A."/>
            <person name="Gilmore M."/>
            <person name="Schwartman J."/>
            <person name="Shea T."/>
            <person name="Abouelleil A."/>
            <person name="Cao P."/>
            <person name="Chapman S."/>
            <person name="Cusick C."/>
            <person name="Young S."/>
            <person name="Neafsey D."/>
            <person name="Nusbaum C."/>
            <person name="Birren B."/>
        </authorList>
    </citation>
    <scope>NUCLEOTIDE SEQUENCE [LARGE SCALE GENOMIC DNA]</scope>
    <source>
        <strain evidence="4 5">7F3_DIV0205</strain>
    </source>
</reference>
<proteinExistence type="predicted"/>
<evidence type="ECO:0000259" key="3">
    <source>
        <dbReference type="PROSITE" id="PS51186"/>
    </source>
</evidence>
<dbReference type="GO" id="GO:0016747">
    <property type="term" value="F:acyltransferase activity, transferring groups other than amino-acyl groups"/>
    <property type="evidence" value="ECO:0007669"/>
    <property type="project" value="InterPro"/>
</dbReference>